<organism evidence="2 3">
    <name type="scientific">Catenaria anguillulae PL171</name>
    <dbReference type="NCBI Taxonomy" id="765915"/>
    <lineage>
        <taxon>Eukaryota</taxon>
        <taxon>Fungi</taxon>
        <taxon>Fungi incertae sedis</taxon>
        <taxon>Blastocladiomycota</taxon>
        <taxon>Blastocladiomycetes</taxon>
        <taxon>Blastocladiales</taxon>
        <taxon>Catenariaceae</taxon>
        <taxon>Catenaria</taxon>
    </lineage>
</organism>
<reference evidence="2 3" key="1">
    <citation type="submission" date="2016-07" db="EMBL/GenBank/DDBJ databases">
        <title>Pervasive Adenine N6-methylation of Active Genes in Fungi.</title>
        <authorList>
            <consortium name="DOE Joint Genome Institute"/>
            <person name="Mondo S.J."/>
            <person name="Dannebaum R.O."/>
            <person name="Kuo R.C."/>
            <person name="Labutti K."/>
            <person name="Haridas S."/>
            <person name="Kuo A."/>
            <person name="Salamov A."/>
            <person name="Ahrendt S.R."/>
            <person name="Lipzen A."/>
            <person name="Sullivan W."/>
            <person name="Andreopoulos W.B."/>
            <person name="Clum A."/>
            <person name="Lindquist E."/>
            <person name="Daum C."/>
            <person name="Ramamoorthy G.K."/>
            <person name="Gryganskyi A."/>
            <person name="Culley D."/>
            <person name="Magnuson J.K."/>
            <person name="James T.Y."/>
            <person name="O'Malley M.A."/>
            <person name="Stajich J.E."/>
            <person name="Spatafora J.W."/>
            <person name="Visel A."/>
            <person name="Grigoriev I.V."/>
        </authorList>
    </citation>
    <scope>NUCLEOTIDE SEQUENCE [LARGE SCALE GENOMIC DNA]</scope>
    <source>
        <strain evidence="2 3">PL171</strain>
    </source>
</reference>
<evidence type="ECO:0000313" key="3">
    <source>
        <dbReference type="Proteomes" id="UP000193411"/>
    </source>
</evidence>
<sequence>MTGEGWSEEGVRVAVVKTALKDVARELLLSVYSKGEGSRSSSPRSLVDKAVDMALAESSSGEGSGQGRFMQAMNTVWNEYYQGITFESLVSEEEREKVRRFGSIEAADEAAQASHAQVPAEGQEEGGEESELSDLSESSEEEAGESV</sequence>
<dbReference type="AlphaFoldDB" id="A0A1Y2HSE1"/>
<proteinExistence type="predicted"/>
<feature type="compositionally biased region" description="Acidic residues" evidence="1">
    <location>
        <begin position="122"/>
        <end position="147"/>
    </location>
</feature>
<accession>A0A1Y2HSE1</accession>
<name>A0A1Y2HSE1_9FUNG</name>
<dbReference type="EMBL" id="MCFL01000019">
    <property type="protein sequence ID" value="ORZ36042.1"/>
    <property type="molecule type" value="Genomic_DNA"/>
</dbReference>
<evidence type="ECO:0000256" key="1">
    <source>
        <dbReference type="SAM" id="MobiDB-lite"/>
    </source>
</evidence>
<gene>
    <name evidence="2" type="ORF">BCR44DRAFT_33894</name>
</gene>
<keyword evidence="3" id="KW-1185">Reference proteome</keyword>
<evidence type="ECO:0000313" key="2">
    <source>
        <dbReference type="EMBL" id="ORZ36042.1"/>
    </source>
</evidence>
<dbReference type="Proteomes" id="UP000193411">
    <property type="component" value="Unassembled WGS sequence"/>
</dbReference>
<feature type="region of interest" description="Disordered" evidence="1">
    <location>
        <begin position="97"/>
        <end position="147"/>
    </location>
</feature>
<protein>
    <submittedName>
        <fullName evidence="2">Uncharacterized protein</fullName>
    </submittedName>
</protein>
<comment type="caution">
    <text evidence="2">The sequence shown here is derived from an EMBL/GenBank/DDBJ whole genome shotgun (WGS) entry which is preliminary data.</text>
</comment>